<feature type="region of interest" description="Disordered" evidence="1">
    <location>
        <begin position="28"/>
        <end position="67"/>
    </location>
</feature>
<organism evidence="2 4">
    <name type="scientific">Rhizophagus clarus</name>
    <dbReference type="NCBI Taxonomy" id="94130"/>
    <lineage>
        <taxon>Eukaryota</taxon>
        <taxon>Fungi</taxon>
        <taxon>Fungi incertae sedis</taxon>
        <taxon>Mucoromycota</taxon>
        <taxon>Glomeromycotina</taxon>
        <taxon>Glomeromycetes</taxon>
        <taxon>Glomerales</taxon>
        <taxon>Glomeraceae</taxon>
        <taxon>Rhizophagus</taxon>
    </lineage>
</organism>
<dbReference type="EMBL" id="BLAL01000262">
    <property type="protein sequence ID" value="GES98083.1"/>
    <property type="molecule type" value="Genomic_DNA"/>
</dbReference>
<feature type="compositionally biased region" description="Low complexity" evidence="1">
    <location>
        <begin position="155"/>
        <end position="176"/>
    </location>
</feature>
<sequence length="279" mass="31257">MNTNNPSHVHDLQTEAYDMYTSFPYSNNVNNPNSDLQPISNNNFTHFPNNDNNNQQPNVALPSHNHQQQYDDSNNIFPNYQQYTIQQSDNSNNNVTVIPGHNLGQNYQQTMSNVVSNNYFTTPDISNNVPGHNLCHNYQQPMSNIASNNNFTTSPDISNNIPHHNNNQQPDNSNSNVAAIPDQSYQQNISNVASNNNFTTSPIVSNNNNQQPTFNNISSLQFQNQHNPSQSSNLLPLPNPFGINIYYSQAPIIIMPTTNSDIQNQLQQVLASSISTINP</sequence>
<accession>A0A2Z6R9N0</accession>
<evidence type="ECO:0000313" key="2">
    <source>
        <dbReference type="EMBL" id="GBB89418.1"/>
    </source>
</evidence>
<comment type="caution">
    <text evidence="2">The sequence shown here is derived from an EMBL/GenBank/DDBJ whole genome shotgun (WGS) entry which is preliminary data.</text>
</comment>
<evidence type="ECO:0000313" key="3">
    <source>
        <dbReference type="EMBL" id="GES98083.1"/>
    </source>
</evidence>
<evidence type="ECO:0000256" key="1">
    <source>
        <dbReference type="SAM" id="MobiDB-lite"/>
    </source>
</evidence>
<feature type="compositionally biased region" description="Low complexity" evidence="1">
    <location>
        <begin position="206"/>
        <end position="215"/>
    </location>
</feature>
<gene>
    <name evidence="3" type="ORF">RCL2_002464300</name>
    <name evidence="2" type="ORF">RclHR1_01610009</name>
</gene>
<dbReference type="Proteomes" id="UP000247702">
    <property type="component" value="Unassembled WGS sequence"/>
</dbReference>
<dbReference type="EMBL" id="BEXD01000680">
    <property type="protein sequence ID" value="GBB89418.1"/>
    <property type="molecule type" value="Genomic_DNA"/>
</dbReference>
<keyword evidence="4" id="KW-1185">Reference proteome</keyword>
<feature type="region of interest" description="Disordered" evidence="1">
    <location>
        <begin position="193"/>
        <end position="215"/>
    </location>
</feature>
<name>A0A2Z6R9N0_9GLOM</name>
<evidence type="ECO:0000313" key="4">
    <source>
        <dbReference type="Proteomes" id="UP000247702"/>
    </source>
</evidence>
<reference evidence="3" key="2">
    <citation type="submission" date="2019-10" db="EMBL/GenBank/DDBJ databases">
        <title>Conservation and host-specific expression of non-tandemly repeated heterogenous ribosome RNA gene in arbuscular mycorrhizal fungi.</title>
        <authorList>
            <person name="Maeda T."/>
            <person name="Kobayashi Y."/>
            <person name="Nakagawa T."/>
            <person name="Ezawa T."/>
            <person name="Yamaguchi K."/>
            <person name="Bino T."/>
            <person name="Nishimoto Y."/>
            <person name="Shigenobu S."/>
            <person name="Kawaguchi M."/>
        </authorList>
    </citation>
    <scope>NUCLEOTIDE SEQUENCE</scope>
    <source>
        <strain evidence="3">HR1</strain>
    </source>
</reference>
<feature type="compositionally biased region" description="Polar residues" evidence="1">
    <location>
        <begin position="193"/>
        <end position="205"/>
    </location>
</feature>
<proteinExistence type="predicted"/>
<dbReference type="AlphaFoldDB" id="A0A2Z6R9N0"/>
<dbReference type="Proteomes" id="UP000615446">
    <property type="component" value="Unassembled WGS sequence"/>
</dbReference>
<protein>
    <submittedName>
        <fullName evidence="2">Uncharacterized protein</fullName>
    </submittedName>
</protein>
<reference evidence="2 4" key="1">
    <citation type="submission" date="2017-11" db="EMBL/GenBank/DDBJ databases">
        <title>The genome of Rhizophagus clarus HR1 reveals common genetic basis of auxotrophy among arbuscular mycorrhizal fungi.</title>
        <authorList>
            <person name="Kobayashi Y."/>
        </authorList>
    </citation>
    <scope>NUCLEOTIDE SEQUENCE [LARGE SCALE GENOMIC DNA]</scope>
    <source>
        <strain evidence="2 4">HR1</strain>
    </source>
</reference>
<feature type="compositionally biased region" description="Polar residues" evidence="1">
    <location>
        <begin position="28"/>
        <end position="40"/>
    </location>
</feature>
<feature type="compositionally biased region" description="Low complexity" evidence="1">
    <location>
        <begin position="41"/>
        <end position="58"/>
    </location>
</feature>
<feature type="region of interest" description="Disordered" evidence="1">
    <location>
        <begin position="146"/>
        <end position="178"/>
    </location>
</feature>